<dbReference type="OrthoDB" id="9805629at2"/>
<evidence type="ECO:0000256" key="3">
    <source>
        <dbReference type="ARBA" id="ARBA00022679"/>
    </source>
</evidence>
<dbReference type="GO" id="GO:0032259">
    <property type="term" value="P:methylation"/>
    <property type="evidence" value="ECO:0007669"/>
    <property type="project" value="UniProtKB-KW"/>
</dbReference>
<gene>
    <name evidence="6" type="ORF">DU508_08065</name>
</gene>
<evidence type="ECO:0000256" key="1">
    <source>
        <dbReference type="ARBA" id="ARBA00011900"/>
    </source>
</evidence>
<dbReference type="GO" id="GO:0009007">
    <property type="term" value="F:site-specific DNA-methyltransferase (adenine-specific) activity"/>
    <property type="evidence" value="ECO:0007669"/>
    <property type="project" value="UniProtKB-EC"/>
</dbReference>
<dbReference type="InterPro" id="IPR002052">
    <property type="entry name" value="DNA_methylase_N6_adenine_CS"/>
</dbReference>
<evidence type="ECO:0000313" key="6">
    <source>
        <dbReference type="EMBL" id="RDC57136.1"/>
    </source>
</evidence>
<dbReference type="InterPro" id="IPR012327">
    <property type="entry name" value="MeTrfase_D12"/>
</dbReference>
<comment type="catalytic activity">
    <reaction evidence="5">
        <text>a 2'-deoxyadenosine in DNA + S-adenosyl-L-methionine = an N(6)-methyl-2'-deoxyadenosine in DNA + S-adenosyl-L-homocysteine + H(+)</text>
        <dbReference type="Rhea" id="RHEA:15197"/>
        <dbReference type="Rhea" id="RHEA-COMP:12418"/>
        <dbReference type="Rhea" id="RHEA-COMP:12419"/>
        <dbReference type="ChEBI" id="CHEBI:15378"/>
        <dbReference type="ChEBI" id="CHEBI:57856"/>
        <dbReference type="ChEBI" id="CHEBI:59789"/>
        <dbReference type="ChEBI" id="CHEBI:90615"/>
        <dbReference type="ChEBI" id="CHEBI:90616"/>
        <dbReference type="EC" id="2.1.1.72"/>
    </reaction>
</comment>
<organism evidence="6 7">
    <name type="scientific">Pedobacter chinensis</name>
    <dbReference type="NCBI Taxonomy" id="2282421"/>
    <lineage>
        <taxon>Bacteria</taxon>
        <taxon>Pseudomonadati</taxon>
        <taxon>Bacteroidota</taxon>
        <taxon>Sphingobacteriia</taxon>
        <taxon>Sphingobacteriales</taxon>
        <taxon>Sphingobacteriaceae</taxon>
        <taxon>Pedobacter</taxon>
    </lineage>
</organism>
<dbReference type="EC" id="2.1.1.72" evidence="1"/>
<keyword evidence="2 6" id="KW-0489">Methyltransferase</keyword>
<evidence type="ECO:0000256" key="5">
    <source>
        <dbReference type="ARBA" id="ARBA00047942"/>
    </source>
</evidence>
<sequence length="366" mass="43635">MPKYPTVNYIGNKEKIAKWICDQFPKEATSVFDAFSGGCSLSYEAKHRGYEVYTNDILKINFHIANALIQNNETLLNEKDIEIIFSGEPFKGFMTENYAEVYFFEQECKELDLYRNNIEKLDSEAKKSIAFALIRRAMVRKMPYSRFNLTWAKIIQLRDEEYSYEKYKRKRAYHNQSFKFHFLQNLDEYNSSIFTNNKNNIAYNDDVFNLLDQIKADVIYLDPPYSGTMNNYFGFYGLMDDFILSEKTRPFNNNFIDKKTIAELFDKLFSKLKNFKYWYLSYNNSSLPTKEELLSLLNQYANHVEVIERDHHYQITGKEKKQKNKEYLFIVQNKHYQTQTEPKKNNIFNDERIIHSNLMSEIDSLV</sequence>
<evidence type="ECO:0000256" key="4">
    <source>
        <dbReference type="ARBA" id="ARBA00022691"/>
    </source>
</evidence>
<evidence type="ECO:0000256" key="2">
    <source>
        <dbReference type="ARBA" id="ARBA00022603"/>
    </source>
</evidence>
<dbReference type="GO" id="GO:0003676">
    <property type="term" value="F:nucleic acid binding"/>
    <property type="evidence" value="ECO:0007669"/>
    <property type="project" value="InterPro"/>
</dbReference>
<evidence type="ECO:0000313" key="7">
    <source>
        <dbReference type="Proteomes" id="UP000253961"/>
    </source>
</evidence>
<dbReference type="EMBL" id="QPKV01000003">
    <property type="protein sequence ID" value="RDC57136.1"/>
    <property type="molecule type" value="Genomic_DNA"/>
</dbReference>
<dbReference type="RefSeq" id="WP_115402726.1">
    <property type="nucleotide sequence ID" value="NZ_QPKV01000003.1"/>
</dbReference>
<accession>A0A369Q279</accession>
<reference evidence="6 7" key="1">
    <citation type="submission" date="2018-07" db="EMBL/GenBank/DDBJ databases">
        <title>Pedobacter sp. nov., isolated from soil.</title>
        <authorList>
            <person name="Zhou L.Y."/>
            <person name="Du Z.J."/>
        </authorList>
    </citation>
    <scope>NUCLEOTIDE SEQUENCE [LARGE SCALE GENOMIC DNA]</scope>
    <source>
        <strain evidence="6 7">JDX94</strain>
    </source>
</reference>
<dbReference type="AlphaFoldDB" id="A0A369Q279"/>
<comment type="caution">
    <text evidence="6">The sequence shown here is derived from an EMBL/GenBank/DDBJ whole genome shotgun (WGS) entry which is preliminary data.</text>
</comment>
<protein>
    <recommendedName>
        <fullName evidence="1">site-specific DNA-methyltransferase (adenine-specific)</fullName>
        <ecNumber evidence="1">2.1.1.72</ecNumber>
    </recommendedName>
</protein>
<dbReference type="PRINTS" id="PR00505">
    <property type="entry name" value="D12N6MTFRASE"/>
</dbReference>
<keyword evidence="4" id="KW-0949">S-adenosyl-L-methionine</keyword>
<dbReference type="GO" id="GO:0009307">
    <property type="term" value="P:DNA restriction-modification system"/>
    <property type="evidence" value="ECO:0007669"/>
    <property type="project" value="InterPro"/>
</dbReference>
<dbReference type="Proteomes" id="UP000253961">
    <property type="component" value="Unassembled WGS sequence"/>
</dbReference>
<keyword evidence="3" id="KW-0808">Transferase</keyword>
<dbReference type="Pfam" id="PF02086">
    <property type="entry name" value="MethyltransfD12"/>
    <property type="match status" value="1"/>
</dbReference>
<dbReference type="InterPro" id="IPR029063">
    <property type="entry name" value="SAM-dependent_MTases_sf"/>
</dbReference>
<name>A0A369Q279_9SPHI</name>
<dbReference type="SUPFAM" id="SSF53335">
    <property type="entry name" value="S-adenosyl-L-methionine-dependent methyltransferases"/>
    <property type="match status" value="1"/>
</dbReference>
<dbReference type="Gene3D" id="3.40.50.150">
    <property type="entry name" value="Vaccinia Virus protein VP39"/>
    <property type="match status" value="2"/>
</dbReference>
<proteinExistence type="predicted"/>
<keyword evidence="7" id="KW-1185">Reference proteome</keyword>
<dbReference type="PROSITE" id="PS00092">
    <property type="entry name" value="N6_MTASE"/>
    <property type="match status" value="1"/>
</dbReference>